<gene>
    <name evidence="2" type="ORF">L873DRAFT_1810720</name>
</gene>
<evidence type="ECO:0000313" key="3">
    <source>
        <dbReference type="Proteomes" id="UP000276215"/>
    </source>
</evidence>
<dbReference type="Proteomes" id="UP000276215">
    <property type="component" value="Unassembled WGS sequence"/>
</dbReference>
<name>A0A3N4JF66_9PEZI</name>
<keyword evidence="1" id="KW-0732">Signal</keyword>
<sequence length="67" mass="7551">MSGGIQTLLLLFAPSPTLFFHLYNNRLILLIPAHNSVLEAVPISAHAQPIQQLLYLTRNEWLQKDLG</sequence>
<evidence type="ECO:0000313" key="2">
    <source>
        <dbReference type="EMBL" id="RPA96912.1"/>
    </source>
</evidence>
<feature type="chain" id="PRO_5017965735" evidence="1">
    <location>
        <begin position="20"/>
        <end position="67"/>
    </location>
</feature>
<protein>
    <submittedName>
        <fullName evidence="2">Uncharacterized protein</fullName>
    </submittedName>
</protein>
<evidence type="ECO:0000256" key="1">
    <source>
        <dbReference type="SAM" id="SignalP"/>
    </source>
</evidence>
<accession>A0A3N4JF66</accession>
<reference evidence="2 3" key="1">
    <citation type="journal article" date="2018" name="Nat. Ecol. Evol.">
        <title>Pezizomycetes genomes reveal the molecular basis of ectomycorrhizal truffle lifestyle.</title>
        <authorList>
            <person name="Murat C."/>
            <person name="Payen T."/>
            <person name="Noel B."/>
            <person name="Kuo A."/>
            <person name="Morin E."/>
            <person name="Chen J."/>
            <person name="Kohler A."/>
            <person name="Krizsan K."/>
            <person name="Balestrini R."/>
            <person name="Da Silva C."/>
            <person name="Montanini B."/>
            <person name="Hainaut M."/>
            <person name="Levati E."/>
            <person name="Barry K.W."/>
            <person name="Belfiori B."/>
            <person name="Cichocki N."/>
            <person name="Clum A."/>
            <person name="Dockter R.B."/>
            <person name="Fauchery L."/>
            <person name="Guy J."/>
            <person name="Iotti M."/>
            <person name="Le Tacon F."/>
            <person name="Lindquist E.A."/>
            <person name="Lipzen A."/>
            <person name="Malagnac F."/>
            <person name="Mello A."/>
            <person name="Molinier V."/>
            <person name="Miyauchi S."/>
            <person name="Poulain J."/>
            <person name="Riccioni C."/>
            <person name="Rubini A."/>
            <person name="Sitrit Y."/>
            <person name="Splivallo R."/>
            <person name="Traeger S."/>
            <person name="Wang M."/>
            <person name="Zifcakova L."/>
            <person name="Wipf D."/>
            <person name="Zambonelli A."/>
            <person name="Paolocci F."/>
            <person name="Nowrousian M."/>
            <person name="Ottonello S."/>
            <person name="Baldrian P."/>
            <person name="Spatafora J.W."/>
            <person name="Henrissat B."/>
            <person name="Nagy L.G."/>
            <person name="Aury J.M."/>
            <person name="Wincker P."/>
            <person name="Grigoriev I.V."/>
            <person name="Bonfante P."/>
            <person name="Martin F.M."/>
        </authorList>
    </citation>
    <scope>NUCLEOTIDE SEQUENCE [LARGE SCALE GENOMIC DNA]</scope>
    <source>
        <strain evidence="2 3">120613-1</strain>
    </source>
</reference>
<organism evidence="2 3">
    <name type="scientific">Choiromyces venosus 120613-1</name>
    <dbReference type="NCBI Taxonomy" id="1336337"/>
    <lineage>
        <taxon>Eukaryota</taxon>
        <taxon>Fungi</taxon>
        <taxon>Dikarya</taxon>
        <taxon>Ascomycota</taxon>
        <taxon>Pezizomycotina</taxon>
        <taxon>Pezizomycetes</taxon>
        <taxon>Pezizales</taxon>
        <taxon>Tuberaceae</taxon>
        <taxon>Choiromyces</taxon>
    </lineage>
</organism>
<dbReference type="AlphaFoldDB" id="A0A3N4JF66"/>
<keyword evidence="3" id="KW-1185">Reference proteome</keyword>
<dbReference type="EMBL" id="ML120410">
    <property type="protein sequence ID" value="RPA96912.1"/>
    <property type="molecule type" value="Genomic_DNA"/>
</dbReference>
<proteinExistence type="predicted"/>
<feature type="signal peptide" evidence="1">
    <location>
        <begin position="1"/>
        <end position="19"/>
    </location>
</feature>